<keyword evidence="2" id="KW-1185">Reference proteome</keyword>
<dbReference type="AlphaFoldDB" id="I7J524"/>
<evidence type="ECO:0000313" key="1">
    <source>
        <dbReference type="EMBL" id="CCJ33416.1"/>
    </source>
</evidence>
<name>I7J524_9CLOT</name>
<protein>
    <submittedName>
        <fullName evidence="1">Uncharacterized protein</fullName>
    </submittedName>
</protein>
<evidence type="ECO:0000313" key="2">
    <source>
        <dbReference type="Proteomes" id="UP000007652"/>
    </source>
</evidence>
<proteinExistence type="predicted"/>
<reference evidence="1 2" key="1">
    <citation type="journal article" date="2011" name="J. Bacteriol.">
        <title>Draft genome sequence of Caloramator australicus strain RC3T, a thermoanaerobe from the Great Artesian Basin of Australia.</title>
        <authorList>
            <person name="Ogg C.D."/>
            <person name="Patel B.K.C."/>
        </authorList>
    </citation>
    <scope>NUCLEOTIDE SEQUENCE [LARGE SCALE GENOMIC DNA]</scope>
    <source>
        <strain evidence="1 2">RC3</strain>
    </source>
</reference>
<gene>
    <name evidence="1" type="ORF">CAAU_1332</name>
</gene>
<dbReference type="EMBL" id="CAKP01000069">
    <property type="protein sequence ID" value="CCJ33416.1"/>
    <property type="molecule type" value="Genomic_DNA"/>
</dbReference>
<comment type="caution">
    <text evidence="1">The sequence shown here is derived from an EMBL/GenBank/DDBJ whole genome shotgun (WGS) entry which is preliminary data.</text>
</comment>
<dbReference type="Proteomes" id="UP000007652">
    <property type="component" value="Unassembled WGS sequence"/>
</dbReference>
<organism evidence="1 2">
    <name type="scientific">Caloramator australicus RC3</name>
    <dbReference type="NCBI Taxonomy" id="857293"/>
    <lineage>
        <taxon>Bacteria</taxon>
        <taxon>Bacillati</taxon>
        <taxon>Bacillota</taxon>
        <taxon>Clostridia</taxon>
        <taxon>Eubacteriales</taxon>
        <taxon>Clostridiaceae</taxon>
        <taxon>Caloramator</taxon>
    </lineage>
</organism>
<sequence>MNNIIQHDIIQQHLINFTTKLIKNVEEMLSKEWDFTKTC</sequence>
<accession>I7J524</accession>